<evidence type="ECO:0000256" key="4">
    <source>
        <dbReference type="ARBA" id="ARBA00010122"/>
    </source>
</evidence>
<comment type="similarity">
    <text evidence="4 12">Belongs to the aspartokinase family.</text>
</comment>
<evidence type="ECO:0000256" key="13">
    <source>
        <dbReference type="RuleBase" id="RU004249"/>
    </source>
</evidence>
<dbReference type="RefSeq" id="WP_154327016.1">
    <property type="nucleotide sequence ID" value="NZ_CP045696.1"/>
</dbReference>
<dbReference type="PANTHER" id="PTHR21499:SF3">
    <property type="entry name" value="ASPARTOKINASE"/>
    <property type="match status" value="1"/>
</dbReference>
<sequence>MKVLKFGGTSVGSVESLKNVKNIVESQDDQVIVVVSALGGVTDLLLDMTHKAEARDDSYEPMVEQLLNRHNSVIEGVVPANQQAQCKAIMQQFIVQGLTQFFSMLYANQNLDADYKAQVEDAIVAHGETLSSAIVTCMLGAVPHFSPNFIKTKDVDGERLLDNATFDLIAQEFKGRKEKVHVTQGFISEDSSNGAKTNLGRGGSDFTAALIAAALDASSLEIWTDVDGFYTADPRKDPTATIIPRMTYQQALDMCQAGAKVIYAPTLSPVAIKHIPVWVKNTFNPQAPGTLIE</sequence>
<accession>A0A6L5XD34</accession>
<name>A0A6L5XD34_9BACT</name>
<dbReference type="InterPro" id="IPR001341">
    <property type="entry name" value="Asp_kinase"/>
</dbReference>
<evidence type="ECO:0000313" key="16">
    <source>
        <dbReference type="Proteomes" id="UP000483362"/>
    </source>
</evidence>
<dbReference type="InterPro" id="IPR042199">
    <property type="entry name" value="AsparK_Bifunc_asparK/hSer_DH"/>
</dbReference>
<dbReference type="InterPro" id="IPR036393">
    <property type="entry name" value="AceGlu_kinase-like_sf"/>
</dbReference>
<dbReference type="UniPathway" id="UPA00050">
    <property type="reaction ID" value="UER00461"/>
</dbReference>
<dbReference type="GO" id="GO:0009088">
    <property type="term" value="P:threonine biosynthetic process"/>
    <property type="evidence" value="ECO:0007669"/>
    <property type="project" value="UniProtKB-UniPathway"/>
</dbReference>
<evidence type="ECO:0000256" key="6">
    <source>
        <dbReference type="ARBA" id="ARBA00022679"/>
    </source>
</evidence>
<proteinExistence type="inferred from homology"/>
<dbReference type="InterPro" id="IPR001048">
    <property type="entry name" value="Asp/Glu/Uridylate_kinase"/>
</dbReference>
<dbReference type="GO" id="GO:0009090">
    <property type="term" value="P:homoserine biosynthetic process"/>
    <property type="evidence" value="ECO:0007669"/>
    <property type="project" value="TreeGrafter"/>
</dbReference>
<evidence type="ECO:0000256" key="1">
    <source>
        <dbReference type="ARBA" id="ARBA00004766"/>
    </source>
</evidence>
<evidence type="ECO:0000313" key="15">
    <source>
        <dbReference type="EMBL" id="MSS16412.1"/>
    </source>
</evidence>
<dbReference type="Pfam" id="PF00696">
    <property type="entry name" value="AA_kinase"/>
    <property type="match status" value="1"/>
</dbReference>
<evidence type="ECO:0000259" key="14">
    <source>
        <dbReference type="Pfam" id="PF00696"/>
    </source>
</evidence>
<dbReference type="NCBIfam" id="TIGR00657">
    <property type="entry name" value="asp_kinases"/>
    <property type="match status" value="1"/>
</dbReference>
<keyword evidence="10" id="KW-0457">Lysine biosynthesis</keyword>
<evidence type="ECO:0000256" key="12">
    <source>
        <dbReference type="RuleBase" id="RU003448"/>
    </source>
</evidence>
<dbReference type="PROSITE" id="PS00324">
    <property type="entry name" value="ASPARTOKINASE"/>
    <property type="match status" value="1"/>
</dbReference>
<feature type="domain" description="Aspartate/glutamate/uridylate kinase" evidence="14">
    <location>
        <begin position="2"/>
        <end position="281"/>
    </location>
</feature>
<dbReference type="Proteomes" id="UP000483362">
    <property type="component" value="Unassembled WGS sequence"/>
</dbReference>
<dbReference type="Gene3D" id="3.40.1160.10">
    <property type="entry name" value="Acetylglutamate kinase-like"/>
    <property type="match status" value="1"/>
</dbReference>
<comment type="pathway">
    <text evidence="1 13">Amino-acid biosynthesis; L-lysine biosynthesis via DAP pathway; (S)-tetrahydrodipicolinate from L-aspartate: step 1/4.</text>
</comment>
<dbReference type="PANTHER" id="PTHR21499">
    <property type="entry name" value="ASPARTATE KINASE"/>
    <property type="match status" value="1"/>
</dbReference>
<evidence type="ECO:0000256" key="9">
    <source>
        <dbReference type="ARBA" id="ARBA00022840"/>
    </source>
</evidence>
<evidence type="ECO:0000256" key="2">
    <source>
        <dbReference type="ARBA" id="ARBA00004986"/>
    </source>
</evidence>
<organism evidence="15 16">
    <name type="scientific">Sodaliphilus pleomorphus</name>
    <dbReference type="NCBI Taxonomy" id="2606626"/>
    <lineage>
        <taxon>Bacteria</taxon>
        <taxon>Pseudomonadati</taxon>
        <taxon>Bacteroidota</taxon>
        <taxon>Bacteroidia</taxon>
        <taxon>Bacteroidales</taxon>
        <taxon>Muribaculaceae</taxon>
        <taxon>Sodaliphilus</taxon>
    </lineage>
</organism>
<comment type="catalytic activity">
    <reaction evidence="11 12">
        <text>L-aspartate + ATP = 4-phospho-L-aspartate + ADP</text>
        <dbReference type="Rhea" id="RHEA:23776"/>
        <dbReference type="ChEBI" id="CHEBI:29991"/>
        <dbReference type="ChEBI" id="CHEBI:30616"/>
        <dbReference type="ChEBI" id="CHEBI:57535"/>
        <dbReference type="ChEBI" id="CHEBI:456216"/>
        <dbReference type="EC" id="2.7.2.4"/>
    </reaction>
</comment>
<dbReference type="GO" id="GO:0004072">
    <property type="term" value="F:aspartate kinase activity"/>
    <property type="evidence" value="ECO:0007669"/>
    <property type="project" value="UniProtKB-EC"/>
</dbReference>
<dbReference type="Gene3D" id="1.20.120.1320">
    <property type="entry name" value="Aspartokinase, catalytic domain"/>
    <property type="match status" value="1"/>
</dbReference>
<dbReference type="GO" id="GO:0005524">
    <property type="term" value="F:ATP binding"/>
    <property type="evidence" value="ECO:0007669"/>
    <property type="project" value="UniProtKB-KW"/>
</dbReference>
<evidence type="ECO:0000256" key="5">
    <source>
        <dbReference type="ARBA" id="ARBA00022605"/>
    </source>
</evidence>
<reference evidence="15 16" key="1">
    <citation type="submission" date="2019-08" db="EMBL/GenBank/DDBJ databases">
        <title>In-depth cultivation of the pig gut microbiome towards novel bacterial diversity and tailored functional studies.</title>
        <authorList>
            <person name="Wylensek D."/>
            <person name="Hitch T.C.A."/>
            <person name="Clavel T."/>
        </authorList>
    </citation>
    <scope>NUCLEOTIDE SEQUENCE [LARGE SCALE GENOMIC DNA]</scope>
    <source>
        <strain evidence="15 16">Oil-RF-744-WCA-WT-10</strain>
    </source>
</reference>
<dbReference type="InterPro" id="IPR018042">
    <property type="entry name" value="Aspartate_kinase_CS"/>
</dbReference>
<dbReference type="SUPFAM" id="SSF53633">
    <property type="entry name" value="Carbamate kinase-like"/>
    <property type="match status" value="1"/>
</dbReference>
<dbReference type="GO" id="GO:0005829">
    <property type="term" value="C:cytosol"/>
    <property type="evidence" value="ECO:0007669"/>
    <property type="project" value="TreeGrafter"/>
</dbReference>
<evidence type="ECO:0000256" key="3">
    <source>
        <dbReference type="ARBA" id="ARBA00005139"/>
    </source>
</evidence>
<dbReference type="UniPathway" id="UPA00034">
    <property type="reaction ID" value="UER00015"/>
</dbReference>
<keyword evidence="8 12" id="KW-0418">Kinase</keyword>
<dbReference type="EMBL" id="VULT01000002">
    <property type="protein sequence ID" value="MSS16412.1"/>
    <property type="molecule type" value="Genomic_DNA"/>
</dbReference>
<keyword evidence="9" id="KW-0067">ATP-binding</keyword>
<keyword evidence="5 13" id="KW-0028">Amino-acid biosynthesis</keyword>
<keyword evidence="7" id="KW-0547">Nucleotide-binding</keyword>
<keyword evidence="6 12" id="KW-0808">Transferase</keyword>
<dbReference type="GO" id="GO:0009089">
    <property type="term" value="P:lysine biosynthetic process via diaminopimelate"/>
    <property type="evidence" value="ECO:0007669"/>
    <property type="project" value="UniProtKB-UniPathway"/>
</dbReference>
<evidence type="ECO:0000256" key="11">
    <source>
        <dbReference type="ARBA" id="ARBA00047872"/>
    </source>
</evidence>
<keyword evidence="16" id="KW-1185">Reference proteome</keyword>
<dbReference type="UniPathway" id="UPA00051">
    <property type="reaction ID" value="UER00462"/>
</dbReference>
<evidence type="ECO:0000256" key="7">
    <source>
        <dbReference type="ARBA" id="ARBA00022741"/>
    </source>
</evidence>
<comment type="pathway">
    <text evidence="3 13">Amino-acid biosynthesis; L-threonine biosynthesis; L-threonine from L-aspartate: step 1/5.</text>
</comment>
<protein>
    <recommendedName>
        <fullName evidence="12">Aspartokinase</fullName>
        <ecNumber evidence="12">2.7.2.4</ecNumber>
    </recommendedName>
</protein>
<dbReference type="AlphaFoldDB" id="A0A6L5XD34"/>
<evidence type="ECO:0000256" key="8">
    <source>
        <dbReference type="ARBA" id="ARBA00022777"/>
    </source>
</evidence>
<gene>
    <name evidence="15" type="ORF">FYJ29_01300</name>
</gene>
<comment type="caution">
    <text evidence="15">The sequence shown here is derived from an EMBL/GenBank/DDBJ whole genome shotgun (WGS) entry which is preliminary data.</text>
</comment>
<comment type="pathway">
    <text evidence="2 13">Amino-acid biosynthesis; L-methionine biosynthesis via de novo pathway; L-homoserine from L-aspartate: step 1/3.</text>
</comment>
<dbReference type="EC" id="2.7.2.4" evidence="12"/>
<evidence type="ECO:0000256" key="10">
    <source>
        <dbReference type="ARBA" id="ARBA00023154"/>
    </source>
</evidence>